<evidence type="ECO:0000256" key="1">
    <source>
        <dbReference type="SAM" id="Phobius"/>
    </source>
</evidence>
<dbReference type="AlphaFoldDB" id="A0A2M4DK02"/>
<sequence length="163" mass="18038">MQPLSAIIITVLMMIGDCCFGGGVLVRLLRGHDSSVGYHPAPFVRASSSSSMLHSTVVVYCFAWSRANRFSFAFHFVTTFWRMRGSRVPSVSRVENYCFGVGFNRRCTSCREMTLACRRICRRSNQHQPHALPRNVAKRGHNWQPVAASADAVAAAAACVACH</sequence>
<evidence type="ECO:0000313" key="2">
    <source>
        <dbReference type="EMBL" id="MBW77865.1"/>
    </source>
</evidence>
<dbReference type="EMBL" id="GGFL01013687">
    <property type="protein sequence ID" value="MBW77865.1"/>
    <property type="molecule type" value="Transcribed_RNA"/>
</dbReference>
<keyword evidence="1" id="KW-0812">Transmembrane</keyword>
<proteinExistence type="predicted"/>
<accession>A0A2M4DK02</accession>
<feature type="transmembrane region" description="Helical" evidence="1">
    <location>
        <begin position="6"/>
        <end position="29"/>
    </location>
</feature>
<organism evidence="2">
    <name type="scientific">Anopheles darlingi</name>
    <name type="common">Mosquito</name>
    <dbReference type="NCBI Taxonomy" id="43151"/>
    <lineage>
        <taxon>Eukaryota</taxon>
        <taxon>Metazoa</taxon>
        <taxon>Ecdysozoa</taxon>
        <taxon>Arthropoda</taxon>
        <taxon>Hexapoda</taxon>
        <taxon>Insecta</taxon>
        <taxon>Pterygota</taxon>
        <taxon>Neoptera</taxon>
        <taxon>Endopterygota</taxon>
        <taxon>Diptera</taxon>
        <taxon>Nematocera</taxon>
        <taxon>Culicoidea</taxon>
        <taxon>Culicidae</taxon>
        <taxon>Anophelinae</taxon>
        <taxon>Anopheles</taxon>
    </lineage>
</organism>
<name>A0A2M4DK02_ANODA</name>
<keyword evidence="1" id="KW-0472">Membrane</keyword>
<keyword evidence="1" id="KW-1133">Transmembrane helix</keyword>
<reference evidence="2" key="1">
    <citation type="submission" date="2018-01" db="EMBL/GenBank/DDBJ databases">
        <title>An insight into the sialome of Amazonian anophelines.</title>
        <authorList>
            <person name="Ribeiro J.M."/>
            <person name="Scarpassa V."/>
            <person name="Calvo E."/>
        </authorList>
    </citation>
    <scope>NUCLEOTIDE SEQUENCE</scope>
</reference>
<protein>
    <submittedName>
        <fullName evidence="2">Putative secreted protein</fullName>
    </submittedName>
</protein>